<evidence type="ECO:0000313" key="10">
    <source>
        <dbReference type="Proteomes" id="UP001476282"/>
    </source>
</evidence>
<organism evidence="9 10">
    <name type="scientific">Haloferula sargassicola</name>
    <dbReference type="NCBI Taxonomy" id="490096"/>
    <lineage>
        <taxon>Bacteria</taxon>
        <taxon>Pseudomonadati</taxon>
        <taxon>Verrucomicrobiota</taxon>
        <taxon>Verrucomicrobiia</taxon>
        <taxon>Verrucomicrobiales</taxon>
        <taxon>Verrucomicrobiaceae</taxon>
        <taxon>Haloferula</taxon>
    </lineage>
</organism>
<comment type="pathway">
    <text evidence="2">Carbohydrate acid metabolism; 2-dehydro-3-deoxy-D-gluconate degradation; D-glyceraldehyde 3-phosphate and pyruvate from 2-dehydro-3-deoxy-D-gluconate: step 2/2.</text>
</comment>
<evidence type="ECO:0000256" key="8">
    <source>
        <dbReference type="ARBA" id="ARBA00023277"/>
    </source>
</evidence>
<sequence length="206" mass="21976">MIDRILERRICPVVVLDRVDDAEPLADALLKGGLDVMEITFRTDAAADCIEYIASHCPDVIVGAGTLLSPDQVQRAKDAGATFGLAPGLNPKVLEKAQSLGMPFSPGVMTPTDVEQALGLGCDLLKFFPAGAAGGPKMLQALAGPYAHTGVKFIPTGGINRANMREYLDLSVVAAIGGTWMVDSTLILEKRWEEITWLTREALAAR</sequence>
<evidence type="ECO:0000256" key="5">
    <source>
        <dbReference type="ARBA" id="ARBA00013063"/>
    </source>
</evidence>
<dbReference type="PANTHER" id="PTHR30246:SF1">
    <property type="entry name" value="2-DEHYDRO-3-DEOXY-6-PHOSPHOGALACTONATE ALDOLASE-RELATED"/>
    <property type="match status" value="1"/>
</dbReference>
<keyword evidence="7" id="KW-0704">Schiff base</keyword>
<comment type="catalytic activity">
    <reaction evidence="1">
        <text>2-dehydro-3-deoxy-6-phospho-D-gluconate = D-glyceraldehyde 3-phosphate + pyruvate</text>
        <dbReference type="Rhea" id="RHEA:17089"/>
        <dbReference type="ChEBI" id="CHEBI:15361"/>
        <dbReference type="ChEBI" id="CHEBI:57569"/>
        <dbReference type="ChEBI" id="CHEBI:59776"/>
        <dbReference type="EC" id="4.1.2.14"/>
    </reaction>
</comment>
<reference evidence="9 10" key="1">
    <citation type="submission" date="2024-02" db="EMBL/GenBank/DDBJ databases">
        <title>Haloferula sargassicola NBRC 104335.</title>
        <authorList>
            <person name="Ichikawa N."/>
            <person name="Katano-Makiyama Y."/>
            <person name="Hidaka K."/>
        </authorList>
    </citation>
    <scope>NUCLEOTIDE SEQUENCE [LARGE SCALE GENOMIC DNA]</scope>
    <source>
        <strain evidence="9 10">NBRC 104335</strain>
    </source>
</reference>
<keyword evidence="10" id="KW-1185">Reference proteome</keyword>
<evidence type="ECO:0000256" key="7">
    <source>
        <dbReference type="ARBA" id="ARBA00023270"/>
    </source>
</evidence>
<dbReference type="InterPro" id="IPR031338">
    <property type="entry name" value="KDPG/KHG_AS_2"/>
</dbReference>
<name>A0ABP9UW10_9BACT</name>
<dbReference type="InterPro" id="IPR031337">
    <property type="entry name" value="KDPG/KHG_AS_1"/>
</dbReference>
<evidence type="ECO:0000256" key="1">
    <source>
        <dbReference type="ARBA" id="ARBA00000654"/>
    </source>
</evidence>
<evidence type="ECO:0000313" key="9">
    <source>
        <dbReference type="EMBL" id="GAA5483529.1"/>
    </source>
</evidence>
<dbReference type="EC" id="4.1.2.14" evidence="5"/>
<keyword evidence="8" id="KW-0119">Carbohydrate metabolism</keyword>
<evidence type="ECO:0000256" key="4">
    <source>
        <dbReference type="ARBA" id="ARBA00011233"/>
    </source>
</evidence>
<dbReference type="PANTHER" id="PTHR30246">
    <property type="entry name" value="2-KETO-3-DEOXY-6-PHOSPHOGLUCONATE ALDOLASE"/>
    <property type="match status" value="1"/>
</dbReference>
<dbReference type="Proteomes" id="UP001476282">
    <property type="component" value="Unassembled WGS sequence"/>
</dbReference>
<evidence type="ECO:0000256" key="2">
    <source>
        <dbReference type="ARBA" id="ARBA00004736"/>
    </source>
</evidence>
<accession>A0ABP9UW10</accession>
<dbReference type="InterPro" id="IPR013785">
    <property type="entry name" value="Aldolase_TIM"/>
</dbReference>
<keyword evidence="6" id="KW-0456">Lyase</keyword>
<dbReference type="SUPFAM" id="SSF51569">
    <property type="entry name" value="Aldolase"/>
    <property type="match status" value="1"/>
</dbReference>
<dbReference type="PROSITE" id="PS00160">
    <property type="entry name" value="ALDOLASE_KDPG_KHG_2"/>
    <property type="match status" value="1"/>
</dbReference>
<dbReference type="InterPro" id="IPR000887">
    <property type="entry name" value="Aldlse_KDPG_KHG"/>
</dbReference>
<dbReference type="RefSeq" id="WP_353567641.1">
    <property type="nucleotide sequence ID" value="NZ_BAABRI010000015.1"/>
</dbReference>
<dbReference type="NCBIfam" id="TIGR01182">
    <property type="entry name" value="eda"/>
    <property type="match status" value="1"/>
</dbReference>
<dbReference type="EMBL" id="BAABRI010000015">
    <property type="protein sequence ID" value="GAA5483529.1"/>
    <property type="molecule type" value="Genomic_DNA"/>
</dbReference>
<comment type="caution">
    <text evidence="9">The sequence shown here is derived from an EMBL/GenBank/DDBJ whole genome shotgun (WGS) entry which is preliminary data.</text>
</comment>
<gene>
    <name evidence="9" type="primary">eda</name>
    <name evidence="9" type="ORF">Hsar01_02762</name>
</gene>
<dbReference type="Gene3D" id="3.20.20.70">
    <property type="entry name" value="Aldolase class I"/>
    <property type="match status" value="1"/>
</dbReference>
<proteinExistence type="inferred from homology"/>
<dbReference type="PROSITE" id="PS00159">
    <property type="entry name" value="ALDOLASE_KDPG_KHG_1"/>
    <property type="match status" value="1"/>
</dbReference>
<comment type="subunit">
    <text evidence="4">Homotrimer.</text>
</comment>
<dbReference type="Pfam" id="PF01081">
    <property type="entry name" value="Aldolase"/>
    <property type="match status" value="1"/>
</dbReference>
<comment type="similarity">
    <text evidence="3">Belongs to the KHG/KDPG aldolase family.</text>
</comment>
<dbReference type="CDD" id="cd00452">
    <property type="entry name" value="KDPG_aldolase"/>
    <property type="match status" value="1"/>
</dbReference>
<protein>
    <recommendedName>
        <fullName evidence="5">2-dehydro-3-deoxy-phosphogluconate aldolase</fullName>
        <ecNumber evidence="5">4.1.2.14</ecNumber>
    </recommendedName>
</protein>
<evidence type="ECO:0000256" key="6">
    <source>
        <dbReference type="ARBA" id="ARBA00023239"/>
    </source>
</evidence>
<evidence type="ECO:0000256" key="3">
    <source>
        <dbReference type="ARBA" id="ARBA00006906"/>
    </source>
</evidence>